<protein>
    <submittedName>
        <fullName evidence="1">Uncharacterized protein</fullName>
    </submittedName>
</protein>
<accession>A0A3N6WSJ2</accession>
<name>A0A3N6WSJ2_9ACTN</name>
<sequence>MTTTAVPRPGHVDIMYAVVTAEALDRDDPLPEGLEPLLRRNGASEELMAMWRERPHAQVLVQVAPLAGAGEAHVQMRSAAFSLAAEHDGLVVDLALPRLLEPPTGAVRLEYADAWVLVHYDVASRGVLGTRGLESFGLPELCVKVPEGAEAAMVGAVTSGLTHRLLTEWPHVDPVGPAVVTLRDIAYGLGDPQADTIGTERRVRVEMGYDDVAHELDVTLLDNPAVLFR</sequence>
<dbReference type="AlphaFoldDB" id="A0A3N6WSJ2"/>
<gene>
    <name evidence="1" type="ORF">EHW97_07955</name>
</gene>
<organism evidence="1 2">
    <name type="scientific">Aeromicrobium camelliae</name>
    <dbReference type="NCBI Taxonomy" id="1538144"/>
    <lineage>
        <taxon>Bacteria</taxon>
        <taxon>Bacillati</taxon>
        <taxon>Actinomycetota</taxon>
        <taxon>Actinomycetes</taxon>
        <taxon>Propionibacteriales</taxon>
        <taxon>Nocardioidaceae</taxon>
        <taxon>Aeromicrobium</taxon>
    </lineage>
</organism>
<dbReference type="EMBL" id="RQJX01000009">
    <property type="protein sequence ID" value="RQN07952.1"/>
    <property type="molecule type" value="Genomic_DNA"/>
</dbReference>
<reference evidence="1 2" key="1">
    <citation type="submission" date="2018-11" db="EMBL/GenBank/DDBJ databases">
        <authorList>
            <person name="Li F."/>
        </authorList>
    </citation>
    <scope>NUCLEOTIDE SEQUENCE [LARGE SCALE GENOMIC DNA]</scope>
    <source>
        <strain evidence="1 2">YS17T</strain>
    </source>
</reference>
<dbReference type="Proteomes" id="UP000275225">
    <property type="component" value="Unassembled WGS sequence"/>
</dbReference>
<evidence type="ECO:0000313" key="1">
    <source>
        <dbReference type="EMBL" id="RQN07952.1"/>
    </source>
</evidence>
<keyword evidence="2" id="KW-1185">Reference proteome</keyword>
<dbReference type="OrthoDB" id="3744491at2"/>
<evidence type="ECO:0000313" key="2">
    <source>
        <dbReference type="Proteomes" id="UP000275225"/>
    </source>
</evidence>
<comment type="caution">
    <text evidence="1">The sequence shown here is derived from an EMBL/GenBank/DDBJ whole genome shotgun (WGS) entry which is preliminary data.</text>
</comment>
<dbReference type="RefSeq" id="WP_124236638.1">
    <property type="nucleotide sequence ID" value="NZ_JBHUFI010000016.1"/>
</dbReference>
<proteinExistence type="predicted"/>